<dbReference type="InterPro" id="IPR053737">
    <property type="entry name" value="Type_II_TA_Toxin"/>
</dbReference>
<dbReference type="InterPro" id="IPR036597">
    <property type="entry name" value="Fido-like_dom_sf"/>
</dbReference>
<dbReference type="Pfam" id="PF02661">
    <property type="entry name" value="Fic"/>
    <property type="match status" value="1"/>
</dbReference>
<dbReference type="PROSITE" id="PS51459">
    <property type="entry name" value="FIDO"/>
    <property type="match status" value="1"/>
</dbReference>
<dbReference type="PANTHER" id="PTHR39426:SF1">
    <property type="entry name" value="HOMOLOGY TO DEATH-ON-CURING PROTEIN OF PHAGE P1"/>
    <property type="match status" value="1"/>
</dbReference>
<dbReference type="PATRIC" id="fig|1409923.3.peg.1578"/>
<dbReference type="SUPFAM" id="SSF140931">
    <property type="entry name" value="Fic-like"/>
    <property type="match status" value="1"/>
</dbReference>
<dbReference type="EMBL" id="JPHZ01000034">
    <property type="protein sequence ID" value="KLT84457.1"/>
    <property type="molecule type" value="Genomic_DNA"/>
</dbReference>
<dbReference type="Proteomes" id="UP000036122">
    <property type="component" value="Unassembled WGS sequence"/>
</dbReference>
<reference evidence="2 3" key="1">
    <citation type="submission" date="2014-07" db="EMBL/GenBank/DDBJ databases">
        <authorList>
            <person name="Harkins D.M."/>
            <person name="Lesho E."/>
            <person name="Waterman P.E."/>
            <person name="Chan A."/>
            <person name="Fouts D.E."/>
        </authorList>
    </citation>
    <scope>NUCLEOTIDE SEQUENCE [LARGE SCALE GENOMIC DNA]</scope>
    <source>
        <strain evidence="2 3">MRSN 3527</strain>
    </source>
</reference>
<dbReference type="AlphaFoldDB" id="A0A0J0ZQ41"/>
<protein>
    <submittedName>
        <fullName evidence="2">Death-on-curing family protein</fullName>
    </submittedName>
</protein>
<dbReference type="PANTHER" id="PTHR39426">
    <property type="entry name" value="HOMOLOGY TO DEATH-ON-CURING PROTEIN OF PHAGE P1"/>
    <property type="match status" value="1"/>
</dbReference>
<evidence type="ECO:0000313" key="3">
    <source>
        <dbReference type="Proteomes" id="UP000036122"/>
    </source>
</evidence>
<dbReference type="InterPro" id="IPR006440">
    <property type="entry name" value="Doc"/>
</dbReference>
<comment type="caution">
    <text evidence="2">The sequence shown here is derived from an EMBL/GenBank/DDBJ whole genome shotgun (WGS) entry which is preliminary data.</text>
</comment>
<evidence type="ECO:0000259" key="1">
    <source>
        <dbReference type="PROSITE" id="PS51459"/>
    </source>
</evidence>
<accession>A0A0J0ZQ41</accession>
<dbReference type="RefSeq" id="WP_000053135.1">
    <property type="nucleotide sequence ID" value="NZ_JPHZ01000034.1"/>
</dbReference>
<organism evidence="2 3">
    <name type="scientific">Acinetobacter baumannii MRSN 3527</name>
    <dbReference type="NCBI Taxonomy" id="1409923"/>
    <lineage>
        <taxon>Bacteria</taxon>
        <taxon>Pseudomonadati</taxon>
        <taxon>Pseudomonadota</taxon>
        <taxon>Gammaproteobacteria</taxon>
        <taxon>Moraxellales</taxon>
        <taxon>Moraxellaceae</taxon>
        <taxon>Acinetobacter</taxon>
        <taxon>Acinetobacter calcoaceticus/baumannii complex</taxon>
    </lineage>
</organism>
<dbReference type="GO" id="GO:0016301">
    <property type="term" value="F:kinase activity"/>
    <property type="evidence" value="ECO:0007669"/>
    <property type="project" value="InterPro"/>
</dbReference>
<name>A0A0J0ZQ41_ACIBA</name>
<proteinExistence type="predicted"/>
<feature type="domain" description="Fido" evidence="1">
    <location>
        <begin position="4"/>
        <end position="124"/>
    </location>
</feature>
<gene>
    <name evidence="2" type="ORF">T630_0719</name>
</gene>
<evidence type="ECO:0000313" key="2">
    <source>
        <dbReference type="EMBL" id="KLT84457.1"/>
    </source>
</evidence>
<dbReference type="Gene3D" id="1.20.120.1870">
    <property type="entry name" value="Fic/DOC protein, Fido domain"/>
    <property type="match status" value="1"/>
</dbReference>
<dbReference type="InterPro" id="IPR003812">
    <property type="entry name" value="Fido"/>
</dbReference>
<sequence>MSLISSTFVIAVHDEILLQTGVGRIGCHIEKLESVLSRIDQQMYYSNVSDIFEIAAWFGIAISKGHAFVDGNKRTGLAVMLTYLEIQGVTIQEQTGLDDLMVDIVESQEEHELLAKIVAEFLYELSII</sequence>
<dbReference type="NCBIfam" id="TIGR01550">
    <property type="entry name" value="DOC_P1"/>
    <property type="match status" value="1"/>
</dbReference>